<organism evidence="1">
    <name type="scientific">Amblyomma maculatum</name>
    <name type="common">Gulf Coast tick</name>
    <dbReference type="NCBI Taxonomy" id="34609"/>
    <lineage>
        <taxon>Eukaryota</taxon>
        <taxon>Metazoa</taxon>
        <taxon>Ecdysozoa</taxon>
        <taxon>Arthropoda</taxon>
        <taxon>Chelicerata</taxon>
        <taxon>Arachnida</taxon>
        <taxon>Acari</taxon>
        <taxon>Parasitiformes</taxon>
        <taxon>Ixodida</taxon>
        <taxon>Ixodoidea</taxon>
        <taxon>Ixodidae</taxon>
        <taxon>Amblyomminae</taxon>
        <taxon>Amblyomma</taxon>
    </lineage>
</organism>
<dbReference type="SUPFAM" id="SSF50814">
    <property type="entry name" value="Lipocalins"/>
    <property type="match status" value="1"/>
</dbReference>
<dbReference type="InterPro" id="IPR012674">
    <property type="entry name" value="Calycin"/>
</dbReference>
<feature type="non-terminal residue" evidence="1">
    <location>
        <position position="1"/>
    </location>
</feature>
<accession>G3MID6</accession>
<sequence>DHRCRCHWTKSRKRSGVLYWKLNADTYEEDGELEKIKKERGYSYTDVNDTAEYDLKKYLTRYEPVWTVYSTWKNHSSCKVDFMWKGQSKLISFNRSYYIDKIRYSTRLQGRFYHSKEIAGYNSMVIGDTDEDYEWDEILFQNDDDTCAVVQVALIFVESYWYELRVKNSSIAKGMDASCLRDFILRADTFKTVYRETCQEILKEDIPLYEISGSFYVDFKIDMSKLNFSFIKPFIEIARRSEGIKGGNETL</sequence>
<dbReference type="AlphaFoldDB" id="G3MID6"/>
<protein>
    <recommendedName>
        <fullName evidence="2">Lipocalin/cytosolic fatty-acid binding domain-containing protein</fullName>
    </recommendedName>
</protein>
<reference evidence="1" key="1">
    <citation type="journal article" date="2011" name="PLoS ONE">
        <title>A deep insight into the sialotranscriptome of the gulf coast tick, Amblyomma maculatum.</title>
        <authorList>
            <person name="Karim S."/>
            <person name="Singh P."/>
            <person name="Ribeiro J.M."/>
        </authorList>
    </citation>
    <scope>NUCLEOTIDE SEQUENCE</scope>
    <source>
        <tissue evidence="1">Salivary gland</tissue>
    </source>
</reference>
<name>G3MID6_AMBMU</name>
<proteinExistence type="evidence at transcript level"/>
<evidence type="ECO:0000313" key="1">
    <source>
        <dbReference type="EMBL" id="AEO33254.1"/>
    </source>
</evidence>
<evidence type="ECO:0008006" key="2">
    <source>
        <dbReference type="Google" id="ProtNLM"/>
    </source>
</evidence>
<dbReference type="InterPro" id="IPR014710">
    <property type="entry name" value="RmlC-like_jellyroll"/>
</dbReference>
<dbReference type="EMBL" id="JO841637">
    <property type="protein sequence ID" value="AEO33254.1"/>
    <property type="molecule type" value="mRNA"/>
</dbReference>
<dbReference type="Gene3D" id="2.60.120.10">
    <property type="entry name" value="Jelly Rolls"/>
    <property type="match status" value="1"/>
</dbReference>